<proteinExistence type="predicted"/>
<evidence type="ECO:0000313" key="1">
    <source>
        <dbReference type="EMBL" id="PHT78093.1"/>
    </source>
</evidence>
<dbReference type="Proteomes" id="UP000222542">
    <property type="component" value="Unassembled WGS sequence"/>
</dbReference>
<dbReference type="AlphaFoldDB" id="A0A2G2Z7V7"/>
<sequence length="155" mass="17297">MSPFLLHQGGSNQGCNAQASIMAATEGFKAQKYSQEAEMVKLQSTSSLGVAMLLNCGNALLGWIKIQRIALAWSSELEWIENNVKGRSASTHIQDGTAACVYHIWHDRNCRIVRTISTTPEKVVRLVFQDVICIATVRHKLAAVINDLNYYPHYY</sequence>
<dbReference type="EMBL" id="AYRZ02000006">
    <property type="protein sequence ID" value="PHT78093.1"/>
    <property type="molecule type" value="Genomic_DNA"/>
</dbReference>
<gene>
    <name evidence="1" type="ORF">T459_16145</name>
</gene>
<reference evidence="1 2" key="2">
    <citation type="journal article" date="2017" name="Genome Biol.">
        <title>New reference genome sequences of hot pepper reveal the massive evolution of plant disease-resistance genes by retroduplication.</title>
        <authorList>
            <person name="Kim S."/>
            <person name="Park J."/>
            <person name="Yeom S.I."/>
            <person name="Kim Y.M."/>
            <person name="Seo E."/>
            <person name="Kim K.T."/>
            <person name="Kim M.S."/>
            <person name="Lee J.M."/>
            <person name="Cheong K."/>
            <person name="Shin H.S."/>
            <person name="Kim S.B."/>
            <person name="Han K."/>
            <person name="Lee J."/>
            <person name="Park M."/>
            <person name="Lee H.A."/>
            <person name="Lee H.Y."/>
            <person name="Lee Y."/>
            <person name="Oh S."/>
            <person name="Lee J.H."/>
            <person name="Choi E."/>
            <person name="Choi E."/>
            <person name="Lee S.E."/>
            <person name="Jeon J."/>
            <person name="Kim H."/>
            <person name="Choi G."/>
            <person name="Song H."/>
            <person name="Lee J."/>
            <person name="Lee S.C."/>
            <person name="Kwon J.K."/>
            <person name="Lee H.Y."/>
            <person name="Koo N."/>
            <person name="Hong Y."/>
            <person name="Kim R.W."/>
            <person name="Kang W.H."/>
            <person name="Huh J.H."/>
            <person name="Kang B.C."/>
            <person name="Yang T.J."/>
            <person name="Lee Y.H."/>
            <person name="Bennetzen J.L."/>
            <person name="Choi D."/>
        </authorList>
    </citation>
    <scope>NUCLEOTIDE SEQUENCE [LARGE SCALE GENOMIC DNA]</scope>
    <source>
        <strain evidence="2">cv. CM334</strain>
    </source>
</reference>
<comment type="caution">
    <text evidence="1">The sequence shown here is derived from an EMBL/GenBank/DDBJ whole genome shotgun (WGS) entry which is preliminary data.</text>
</comment>
<evidence type="ECO:0000313" key="2">
    <source>
        <dbReference type="Proteomes" id="UP000222542"/>
    </source>
</evidence>
<name>A0A2G2Z7V7_CAPAN</name>
<reference evidence="1 2" key="1">
    <citation type="journal article" date="2014" name="Nat. Genet.">
        <title>Genome sequence of the hot pepper provides insights into the evolution of pungency in Capsicum species.</title>
        <authorList>
            <person name="Kim S."/>
            <person name="Park M."/>
            <person name="Yeom S.I."/>
            <person name="Kim Y.M."/>
            <person name="Lee J.M."/>
            <person name="Lee H.A."/>
            <person name="Seo E."/>
            <person name="Choi J."/>
            <person name="Cheong K."/>
            <person name="Kim K.T."/>
            <person name="Jung K."/>
            <person name="Lee G.W."/>
            <person name="Oh S.K."/>
            <person name="Bae C."/>
            <person name="Kim S.B."/>
            <person name="Lee H.Y."/>
            <person name="Kim S.Y."/>
            <person name="Kim M.S."/>
            <person name="Kang B.C."/>
            <person name="Jo Y.D."/>
            <person name="Yang H.B."/>
            <person name="Jeong H.J."/>
            <person name="Kang W.H."/>
            <person name="Kwon J.K."/>
            <person name="Shin C."/>
            <person name="Lim J.Y."/>
            <person name="Park J.H."/>
            <person name="Huh J.H."/>
            <person name="Kim J.S."/>
            <person name="Kim B.D."/>
            <person name="Cohen O."/>
            <person name="Paran I."/>
            <person name="Suh M.C."/>
            <person name="Lee S.B."/>
            <person name="Kim Y.K."/>
            <person name="Shin Y."/>
            <person name="Noh S.J."/>
            <person name="Park J."/>
            <person name="Seo Y.S."/>
            <person name="Kwon S.Y."/>
            <person name="Kim H.A."/>
            <person name="Park J.M."/>
            <person name="Kim H.J."/>
            <person name="Choi S.B."/>
            <person name="Bosland P.W."/>
            <person name="Reeves G."/>
            <person name="Jo S.H."/>
            <person name="Lee B.W."/>
            <person name="Cho H.T."/>
            <person name="Choi H.S."/>
            <person name="Lee M.S."/>
            <person name="Yu Y."/>
            <person name="Do Choi Y."/>
            <person name="Park B.S."/>
            <person name="van Deynze A."/>
            <person name="Ashrafi H."/>
            <person name="Hill T."/>
            <person name="Kim W.T."/>
            <person name="Pai H.S."/>
            <person name="Ahn H.K."/>
            <person name="Yeam I."/>
            <person name="Giovannoni J.J."/>
            <person name="Rose J.K."/>
            <person name="Sorensen I."/>
            <person name="Lee S.J."/>
            <person name="Kim R.W."/>
            <person name="Choi I.Y."/>
            <person name="Choi B.S."/>
            <person name="Lim J.S."/>
            <person name="Lee Y.H."/>
            <person name="Choi D."/>
        </authorList>
    </citation>
    <scope>NUCLEOTIDE SEQUENCE [LARGE SCALE GENOMIC DNA]</scope>
    <source>
        <strain evidence="2">cv. CM334</strain>
    </source>
</reference>
<accession>A0A2G2Z7V7</accession>
<dbReference type="Gramene" id="PHT78093">
    <property type="protein sequence ID" value="PHT78093"/>
    <property type="gene ID" value="T459_16145"/>
</dbReference>
<organism evidence="1 2">
    <name type="scientific">Capsicum annuum</name>
    <name type="common">Capsicum pepper</name>
    <dbReference type="NCBI Taxonomy" id="4072"/>
    <lineage>
        <taxon>Eukaryota</taxon>
        <taxon>Viridiplantae</taxon>
        <taxon>Streptophyta</taxon>
        <taxon>Embryophyta</taxon>
        <taxon>Tracheophyta</taxon>
        <taxon>Spermatophyta</taxon>
        <taxon>Magnoliopsida</taxon>
        <taxon>eudicotyledons</taxon>
        <taxon>Gunneridae</taxon>
        <taxon>Pentapetalae</taxon>
        <taxon>asterids</taxon>
        <taxon>lamiids</taxon>
        <taxon>Solanales</taxon>
        <taxon>Solanaceae</taxon>
        <taxon>Solanoideae</taxon>
        <taxon>Capsiceae</taxon>
        <taxon>Capsicum</taxon>
    </lineage>
</organism>
<keyword evidence="2" id="KW-1185">Reference proteome</keyword>
<protein>
    <submittedName>
        <fullName evidence="1">Uncharacterized protein</fullName>
    </submittedName>
</protein>